<dbReference type="Pfam" id="PF06200">
    <property type="entry name" value="tify"/>
    <property type="match status" value="1"/>
</dbReference>
<dbReference type="EMBL" id="NBSK02000003">
    <property type="protein sequence ID" value="KAJ0218823.1"/>
    <property type="molecule type" value="Genomic_DNA"/>
</dbReference>
<comment type="caution">
    <text evidence="2">The sequence shown here is derived from an EMBL/GenBank/DDBJ whole genome shotgun (WGS) entry which is preliminary data.</text>
</comment>
<dbReference type="AlphaFoldDB" id="A0A9R1W7W8"/>
<accession>A0A9R1W7W8</accession>
<proteinExistence type="predicted"/>
<evidence type="ECO:0000313" key="3">
    <source>
        <dbReference type="Proteomes" id="UP000235145"/>
    </source>
</evidence>
<dbReference type="SMART" id="SM00979">
    <property type="entry name" value="TIFY"/>
    <property type="match status" value="1"/>
</dbReference>
<dbReference type="InterPro" id="IPR010399">
    <property type="entry name" value="Tify_dom"/>
</dbReference>
<dbReference type="InterPro" id="IPR029058">
    <property type="entry name" value="AB_hydrolase_fold"/>
</dbReference>
<dbReference type="PANTHER" id="PTHR48202:SF1">
    <property type="entry name" value="ALPHA_BETA-HYDROLASES SUPERFAMILY PROTEIN"/>
    <property type="match status" value="1"/>
</dbReference>
<dbReference type="SUPFAM" id="SSF53474">
    <property type="entry name" value="alpha/beta-Hydrolases"/>
    <property type="match status" value="1"/>
</dbReference>
<sequence length="210" mass="23376">MLIGSVIEEEKGQMPIFYSGKVNVYDDIPTDKERALLQLAASPLQFPHEDPVDGNLLQQPPNINLPILRTVRTTNNYRLNKEESNISHEEISVFLLNDLFPTMDSAYHARPSGQTSALPPTSYQQLKHMMHKTNLTQWSGSSLPLQEVSSMLLEKLIAARIGDRPVVFVTHSMGGLVVKQMLHQASAENRGNLVKNSVGVDMSIGTSWNI</sequence>
<dbReference type="PROSITE" id="PS51320">
    <property type="entry name" value="TIFY"/>
    <property type="match status" value="1"/>
</dbReference>
<dbReference type="PANTHER" id="PTHR48202">
    <property type="entry name" value="ALPHA/BETA-HYDROLASES SUPERFAMILY PROTEIN"/>
    <property type="match status" value="1"/>
</dbReference>
<evidence type="ECO:0000313" key="2">
    <source>
        <dbReference type="EMBL" id="KAJ0218823.1"/>
    </source>
</evidence>
<reference evidence="2 3" key="1">
    <citation type="journal article" date="2017" name="Nat. Commun.">
        <title>Genome assembly with in vitro proximity ligation data and whole-genome triplication in lettuce.</title>
        <authorList>
            <person name="Reyes-Chin-Wo S."/>
            <person name="Wang Z."/>
            <person name="Yang X."/>
            <person name="Kozik A."/>
            <person name="Arikit S."/>
            <person name="Song C."/>
            <person name="Xia L."/>
            <person name="Froenicke L."/>
            <person name="Lavelle D.O."/>
            <person name="Truco M.J."/>
            <person name="Xia R."/>
            <person name="Zhu S."/>
            <person name="Xu C."/>
            <person name="Xu H."/>
            <person name="Xu X."/>
            <person name="Cox K."/>
            <person name="Korf I."/>
            <person name="Meyers B.C."/>
            <person name="Michelmore R.W."/>
        </authorList>
    </citation>
    <scope>NUCLEOTIDE SEQUENCE [LARGE SCALE GENOMIC DNA]</scope>
    <source>
        <strain evidence="3">cv. Salinas</strain>
        <tissue evidence="2">Seedlings</tissue>
    </source>
</reference>
<evidence type="ECO:0000259" key="1">
    <source>
        <dbReference type="PROSITE" id="PS51320"/>
    </source>
</evidence>
<dbReference type="Proteomes" id="UP000235145">
    <property type="component" value="Unassembled WGS sequence"/>
</dbReference>
<name>A0A9R1W7W8_LACSA</name>
<keyword evidence="3" id="KW-1185">Reference proteome</keyword>
<gene>
    <name evidence="2" type="ORF">LSAT_V11C300146050</name>
</gene>
<dbReference type="Gene3D" id="3.40.50.1820">
    <property type="entry name" value="alpha/beta hydrolase"/>
    <property type="match status" value="1"/>
</dbReference>
<organism evidence="2 3">
    <name type="scientific">Lactuca sativa</name>
    <name type="common">Garden lettuce</name>
    <dbReference type="NCBI Taxonomy" id="4236"/>
    <lineage>
        <taxon>Eukaryota</taxon>
        <taxon>Viridiplantae</taxon>
        <taxon>Streptophyta</taxon>
        <taxon>Embryophyta</taxon>
        <taxon>Tracheophyta</taxon>
        <taxon>Spermatophyta</taxon>
        <taxon>Magnoliopsida</taxon>
        <taxon>eudicotyledons</taxon>
        <taxon>Gunneridae</taxon>
        <taxon>Pentapetalae</taxon>
        <taxon>asterids</taxon>
        <taxon>campanulids</taxon>
        <taxon>Asterales</taxon>
        <taxon>Asteraceae</taxon>
        <taxon>Cichorioideae</taxon>
        <taxon>Cichorieae</taxon>
        <taxon>Lactucinae</taxon>
        <taxon>Lactuca</taxon>
    </lineage>
</organism>
<protein>
    <recommendedName>
        <fullName evidence="1">Tify domain-containing protein</fullName>
    </recommendedName>
</protein>
<feature type="domain" description="Tify" evidence="1">
    <location>
        <begin position="7"/>
        <end position="42"/>
    </location>
</feature>